<dbReference type="Proteomes" id="UP000027135">
    <property type="component" value="Unassembled WGS sequence"/>
</dbReference>
<protein>
    <submittedName>
        <fullName evidence="1">Uncharacterized protein</fullName>
    </submittedName>
</protein>
<dbReference type="EMBL" id="KK870763">
    <property type="protein sequence ID" value="KDQ74241.1"/>
    <property type="molecule type" value="Genomic_DNA"/>
</dbReference>
<reference evidence="1 2" key="1">
    <citation type="journal article" date="2014" name="Nat. Commun.">
        <title>Molecular traces of alternative social organization in a termite genome.</title>
        <authorList>
            <person name="Terrapon N."/>
            <person name="Li C."/>
            <person name="Robertson H.M."/>
            <person name="Ji L."/>
            <person name="Meng X."/>
            <person name="Booth W."/>
            <person name="Chen Z."/>
            <person name="Childers C.P."/>
            <person name="Glastad K.M."/>
            <person name="Gokhale K."/>
            <person name="Gowin J."/>
            <person name="Gronenberg W."/>
            <person name="Hermansen R.A."/>
            <person name="Hu H."/>
            <person name="Hunt B.G."/>
            <person name="Huylmans A.K."/>
            <person name="Khalil S.M."/>
            <person name="Mitchell R.D."/>
            <person name="Munoz-Torres M.C."/>
            <person name="Mustard J.A."/>
            <person name="Pan H."/>
            <person name="Reese J.T."/>
            <person name="Scharf M.E."/>
            <person name="Sun F."/>
            <person name="Vogel H."/>
            <person name="Xiao J."/>
            <person name="Yang W."/>
            <person name="Yang Z."/>
            <person name="Yang Z."/>
            <person name="Zhou J."/>
            <person name="Zhu J."/>
            <person name="Brent C.S."/>
            <person name="Elsik C.G."/>
            <person name="Goodisman M.A."/>
            <person name="Liberles D.A."/>
            <person name="Roe R.M."/>
            <person name="Vargo E.L."/>
            <person name="Vilcinskas A."/>
            <person name="Wang J."/>
            <person name="Bornberg-Bauer E."/>
            <person name="Korb J."/>
            <person name="Zhang G."/>
            <person name="Liebig J."/>
        </authorList>
    </citation>
    <scope>NUCLEOTIDE SEQUENCE [LARGE SCALE GENOMIC DNA]</scope>
    <source>
        <tissue evidence="1">Whole organism</tissue>
    </source>
</reference>
<proteinExistence type="predicted"/>
<name>A0A067QEX9_ZOONE</name>
<accession>A0A067QEX9</accession>
<sequence>MASLLNLKYELIFRHLPIRLCLRFCFQLVNDTGRYTLTLGSPQLLPVSLCKIDHLHLKVL</sequence>
<organism evidence="1 2">
    <name type="scientific">Zootermopsis nevadensis</name>
    <name type="common">Dampwood termite</name>
    <dbReference type="NCBI Taxonomy" id="136037"/>
    <lineage>
        <taxon>Eukaryota</taxon>
        <taxon>Metazoa</taxon>
        <taxon>Ecdysozoa</taxon>
        <taxon>Arthropoda</taxon>
        <taxon>Hexapoda</taxon>
        <taxon>Insecta</taxon>
        <taxon>Pterygota</taxon>
        <taxon>Neoptera</taxon>
        <taxon>Polyneoptera</taxon>
        <taxon>Dictyoptera</taxon>
        <taxon>Blattodea</taxon>
        <taxon>Blattoidea</taxon>
        <taxon>Termitoidae</taxon>
        <taxon>Termopsidae</taxon>
        <taxon>Zootermopsis</taxon>
    </lineage>
</organism>
<keyword evidence="2" id="KW-1185">Reference proteome</keyword>
<dbReference type="AlphaFoldDB" id="A0A067QEX9"/>
<gene>
    <name evidence="1" type="ORF">L798_07868</name>
</gene>
<evidence type="ECO:0000313" key="2">
    <source>
        <dbReference type="Proteomes" id="UP000027135"/>
    </source>
</evidence>
<dbReference type="InParanoid" id="A0A067QEX9"/>
<evidence type="ECO:0000313" key="1">
    <source>
        <dbReference type="EMBL" id="KDQ74241.1"/>
    </source>
</evidence>